<protein>
    <submittedName>
        <fullName evidence="2">AAA family ATPase</fullName>
    </submittedName>
</protein>
<dbReference type="SUPFAM" id="SSF52540">
    <property type="entry name" value="P-loop containing nucleoside triphosphate hydrolases"/>
    <property type="match status" value="1"/>
</dbReference>
<feature type="domain" description="AAA+ ATPase" evidence="1">
    <location>
        <begin position="14"/>
        <end position="156"/>
    </location>
</feature>
<proteinExistence type="predicted"/>
<name>A0ABY7M2I2_9CHLR</name>
<evidence type="ECO:0000259" key="1">
    <source>
        <dbReference type="SMART" id="SM00382"/>
    </source>
</evidence>
<keyword evidence="3" id="KW-1185">Reference proteome</keyword>
<evidence type="ECO:0000313" key="3">
    <source>
        <dbReference type="Proteomes" id="UP001212803"/>
    </source>
</evidence>
<dbReference type="InterPro" id="IPR003593">
    <property type="entry name" value="AAA+_ATPase"/>
</dbReference>
<dbReference type="Pfam" id="PF07728">
    <property type="entry name" value="AAA_5"/>
    <property type="match status" value="1"/>
</dbReference>
<organism evidence="2 3">
    <name type="scientific">Tepidiforma flava</name>
    <dbReference type="NCBI Taxonomy" id="3004094"/>
    <lineage>
        <taxon>Bacteria</taxon>
        <taxon>Bacillati</taxon>
        <taxon>Chloroflexota</taxon>
        <taxon>Tepidiformia</taxon>
        <taxon>Tepidiformales</taxon>
        <taxon>Tepidiformaceae</taxon>
        <taxon>Tepidiforma</taxon>
    </lineage>
</organism>
<dbReference type="Proteomes" id="UP001212803">
    <property type="component" value="Chromosome"/>
</dbReference>
<dbReference type="PANTHER" id="PTHR42759">
    <property type="entry name" value="MOXR FAMILY PROTEIN"/>
    <property type="match status" value="1"/>
</dbReference>
<dbReference type="EMBL" id="CP115149">
    <property type="protein sequence ID" value="WBL34898.1"/>
    <property type="molecule type" value="Genomic_DNA"/>
</dbReference>
<accession>A0ABY7M2I2</accession>
<sequence length="357" mass="37662">MSPTLTALALAIQARIPVLLWGAPGTGKSSVIRQLGGRLGLPVETVIASIREPSDFAGLPVVTDGRVRFAPPDWAVRLADHGSGLLFLDEISTAPPAVQAALLRVVLERTVGDIELPPGVAIVAAANPAAQAAGGWDLSAPLANRFLHLDWQVNGLAWSDGFLTSWAELDVPELPAGWADGLPAARETIAGYIRQRPDALLNVPADAEAASRAWPSPRTWEMAARLLTAARAIEAPAEVVELLLAGAVGNAAARDYFTLLRRGAAWDLDTAFKRPDAVRIPETPDALDGFLRAVIARFAAKADEEAWERSWQILAKAASAAGVDAVVPHAIALHEAGSEAFLVPAEARPLLEAIYAS</sequence>
<dbReference type="CDD" id="cd00009">
    <property type="entry name" value="AAA"/>
    <property type="match status" value="1"/>
</dbReference>
<dbReference type="InterPro" id="IPR050764">
    <property type="entry name" value="CbbQ/NirQ/NorQ/GpvN"/>
</dbReference>
<dbReference type="Gene3D" id="3.40.50.300">
    <property type="entry name" value="P-loop containing nucleotide triphosphate hydrolases"/>
    <property type="match status" value="1"/>
</dbReference>
<evidence type="ECO:0000313" key="2">
    <source>
        <dbReference type="EMBL" id="WBL34898.1"/>
    </source>
</evidence>
<dbReference type="SMART" id="SM00382">
    <property type="entry name" value="AAA"/>
    <property type="match status" value="1"/>
</dbReference>
<dbReference type="InterPro" id="IPR011704">
    <property type="entry name" value="ATPase_dyneun-rel_AAA"/>
</dbReference>
<reference evidence="2 3" key="1">
    <citation type="journal article" date="2023" name="ISME J.">
        <title>Thermophilic Dehalococcoidia with unusual traits shed light on an unexpected past.</title>
        <authorList>
            <person name="Palmer M."/>
            <person name="Covington J.K."/>
            <person name="Zhou E.M."/>
            <person name="Thomas S.C."/>
            <person name="Habib N."/>
            <person name="Seymour C.O."/>
            <person name="Lai D."/>
            <person name="Johnston J."/>
            <person name="Hashimi A."/>
            <person name="Jiao J.Y."/>
            <person name="Muok A.R."/>
            <person name="Liu L."/>
            <person name="Xian W.D."/>
            <person name="Zhi X.Y."/>
            <person name="Li M.M."/>
            <person name="Silva L.P."/>
            <person name="Bowen B.P."/>
            <person name="Louie K."/>
            <person name="Briegel A."/>
            <person name="Pett-Ridge J."/>
            <person name="Weber P.K."/>
            <person name="Tocheva E.I."/>
            <person name="Woyke T."/>
            <person name="Northen T.R."/>
            <person name="Mayali X."/>
            <person name="Li W.J."/>
            <person name="Hedlund B.P."/>
        </authorList>
    </citation>
    <scope>NUCLEOTIDE SEQUENCE [LARGE SCALE GENOMIC DNA]</scope>
    <source>
        <strain evidence="2 3">YIM 72310</strain>
    </source>
</reference>
<dbReference type="PANTHER" id="PTHR42759:SF1">
    <property type="entry name" value="MAGNESIUM-CHELATASE SUBUNIT CHLD"/>
    <property type="match status" value="1"/>
</dbReference>
<gene>
    <name evidence="2" type="ORF">O0235_08830</name>
</gene>
<dbReference type="RefSeq" id="WP_270055426.1">
    <property type="nucleotide sequence ID" value="NZ_CP115149.1"/>
</dbReference>
<dbReference type="InterPro" id="IPR027417">
    <property type="entry name" value="P-loop_NTPase"/>
</dbReference>